<keyword evidence="2" id="KW-0732">Signal</keyword>
<evidence type="ECO:0000256" key="2">
    <source>
        <dbReference type="SAM" id="SignalP"/>
    </source>
</evidence>
<evidence type="ECO:0000313" key="4">
    <source>
        <dbReference type="Proteomes" id="UP001575105"/>
    </source>
</evidence>
<feature type="signal peptide" evidence="2">
    <location>
        <begin position="1"/>
        <end position="30"/>
    </location>
</feature>
<feature type="chain" id="PRO_5047459044" evidence="2">
    <location>
        <begin position="31"/>
        <end position="576"/>
    </location>
</feature>
<accession>A0ABV4U720</accession>
<name>A0ABV4U720_9BACT</name>
<evidence type="ECO:0000256" key="1">
    <source>
        <dbReference type="SAM" id="MobiDB-lite"/>
    </source>
</evidence>
<evidence type="ECO:0000313" key="3">
    <source>
        <dbReference type="EMBL" id="MFA9478960.1"/>
    </source>
</evidence>
<comment type="caution">
    <text evidence="3">The sequence shown here is derived from an EMBL/GenBank/DDBJ whole genome shotgun (WGS) entry which is preliminary data.</text>
</comment>
<dbReference type="Gene3D" id="3.20.20.80">
    <property type="entry name" value="Glycosidases"/>
    <property type="match status" value="1"/>
</dbReference>
<protein>
    <submittedName>
        <fullName evidence="3">Uncharacterized protein</fullName>
    </submittedName>
</protein>
<keyword evidence="4" id="KW-1185">Reference proteome</keyword>
<sequence>MNKFSKLSLRSFMPGVLACLLAWAIQPALADEVVVLDGPQAEAWRQAISQRATVSDVRAMDQVPEQATLIIPDRLLTRTELEHLKSLPRSVRVLAIGRSAYSENGSSAASVLGVGKHFQYIPLLYPAWLDYDMDRYKSIARWTAEQGAHGMGVFAYVHTLPDRSEAPNFEVIRDVFGAYESWKKEEVLDEPRSPGLKQTPLVLFMHRRDTLRAGPEEAVDWARKLNANTISVEVSRVRTRSVYPSQFTYEGEHEFQGRMVTPENDLDYLPRMLAAAEEADIAIHANIMTKHSPRPTEPHERQVMSSDFGSGEDPPREAPCPISGARHYDDMAAMVEEMLTKYPQIAAIELDEPRIYNRGWIDWACFCQGCNEVFKERYGYNLTPANVIDYPQFEDSEPDERRAHTTEGGRQSINADFQEFRTWMMNELLLEKFRRAINRVKPDTALVVWQPRTYEAFGFSPGAINYGVSVFGPEYMDGPGSPRYLNHPDTFYPRHERVVRAVDVQDDEAQSLDAEIVRVDLFHLAQPLLWGEAEDRSRWVLLSSAQDGRVMYVAFDPLRDDQAHDVLGRILNWIGN</sequence>
<dbReference type="EMBL" id="JBGUBD010000006">
    <property type="protein sequence ID" value="MFA9478960.1"/>
    <property type="molecule type" value="Genomic_DNA"/>
</dbReference>
<feature type="region of interest" description="Disordered" evidence="1">
    <location>
        <begin position="290"/>
        <end position="317"/>
    </location>
</feature>
<dbReference type="Proteomes" id="UP001575105">
    <property type="component" value="Unassembled WGS sequence"/>
</dbReference>
<organism evidence="3 4">
    <name type="scientific">Natronomicrosphaera hydrolytica</name>
    <dbReference type="NCBI Taxonomy" id="3242702"/>
    <lineage>
        <taxon>Bacteria</taxon>
        <taxon>Pseudomonadati</taxon>
        <taxon>Planctomycetota</taxon>
        <taxon>Phycisphaerae</taxon>
        <taxon>Phycisphaerales</taxon>
        <taxon>Phycisphaeraceae</taxon>
        <taxon>Natronomicrosphaera</taxon>
    </lineage>
</organism>
<dbReference type="RefSeq" id="WP_425345879.1">
    <property type="nucleotide sequence ID" value="NZ_JBGUBD010000006.1"/>
</dbReference>
<proteinExistence type="predicted"/>
<reference evidence="3 4" key="1">
    <citation type="submission" date="2024-08" db="EMBL/GenBank/DDBJ databases">
        <title>Whole-genome sequencing of halo(alkali)philic microorganisms from hypersaline lakes.</title>
        <authorList>
            <person name="Sorokin D.Y."/>
            <person name="Merkel A.Y."/>
            <person name="Messina E."/>
            <person name="Yakimov M."/>
        </authorList>
    </citation>
    <scope>NUCLEOTIDE SEQUENCE [LARGE SCALE GENOMIC DNA]</scope>
    <source>
        <strain evidence="3 4">AB-hyl4</strain>
    </source>
</reference>
<gene>
    <name evidence="3" type="ORF">ACERK3_11755</name>
</gene>